<evidence type="ECO:0000256" key="7">
    <source>
        <dbReference type="RuleBase" id="RU365041"/>
    </source>
</evidence>
<reference evidence="9 10" key="1">
    <citation type="submission" date="2012-11" db="EMBL/GenBank/DDBJ databases">
        <authorList>
            <person name="Linke B."/>
        </authorList>
    </citation>
    <scope>NUCLEOTIDE SEQUENCE [LARGE SCALE GENOMIC DNA]</scope>
    <source>
        <strain evidence="10">CFBP 1232</strain>
    </source>
</reference>
<keyword evidence="6 7" id="KW-0472">Membrane</keyword>
<evidence type="ECO:0000259" key="8">
    <source>
        <dbReference type="Pfam" id="PF02308"/>
    </source>
</evidence>
<proteinExistence type="inferred from homology"/>
<keyword evidence="3" id="KW-1003">Cell membrane</keyword>
<name>A0A831ESY5_ERWAM</name>
<dbReference type="AlphaFoldDB" id="A0A831ESY5"/>
<dbReference type="PRINTS" id="PR01837">
    <property type="entry name" value="MGTCSAPBPROT"/>
</dbReference>
<evidence type="ECO:0000313" key="10">
    <source>
        <dbReference type="Proteomes" id="UP000013111"/>
    </source>
</evidence>
<comment type="similarity">
    <text evidence="2 7">Belongs to the MgtC/SapB family.</text>
</comment>
<reference evidence="9 10" key="2">
    <citation type="submission" date="2013-04" db="EMBL/GenBank/DDBJ databases">
        <title>Comparative genomics of 12 strains of Erwinia amylovora identifies a pan-genome with a large conserved core and provides insights into host specificity.</title>
        <authorList>
            <person name="Mann R.A."/>
            <person name="Smits T.H.M."/>
            <person name="Buehlmann A."/>
            <person name="Blom J."/>
            <person name="Goesmann A."/>
            <person name="Frey J.E."/>
            <person name="Plummer K.M."/>
            <person name="Beer S.V."/>
            <person name="Luck J."/>
            <person name="Duffy B."/>
            <person name="Rodoni B."/>
        </authorList>
    </citation>
    <scope>NUCLEOTIDE SEQUENCE [LARGE SCALE GENOMIC DNA]</scope>
    <source>
        <strain evidence="10">CFBP 1232</strain>
    </source>
</reference>
<feature type="transmembrane region" description="Helical" evidence="7">
    <location>
        <begin position="31"/>
        <end position="49"/>
    </location>
</feature>
<evidence type="ECO:0000256" key="6">
    <source>
        <dbReference type="ARBA" id="ARBA00023136"/>
    </source>
</evidence>
<keyword evidence="7" id="KW-0997">Cell inner membrane</keyword>
<keyword evidence="5 7" id="KW-1133">Transmembrane helix</keyword>
<dbReference type="Pfam" id="PF02308">
    <property type="entry name" value="MgtC"/>
    <property type="match status" value="1"/>
</dbReference>
<feature type="transmembrane region" description="Helical" evidence="7">
    <location>
        <begin position="61"/>
        <end position="78"/>
    </location>
</feature>
<dbReference type="InterPro" id="IPR003416">
    <property type="entry name" value="MgtC/SapB/SrpB/YhiD_fam"/>
</dbReference>
<dbReference type="GO" id="GO:0005886">
    <property type="term" value="C:plasma membrane"/>
    <property type="evidence" value="ECO:0007669"/>
    <property type="project" value="UniProtKB-SubCell"/>
</dbReference>
<evidence type="ECO:0000256" key="2">
    <source>
        <dbReference type="ARBA" id="ARBA00009298"/>
    </source>
</evidence>
<comment type="caution">
    <text evidence="7">Lacks conserved residue(s) required for the propagation of feature annotation.</text>
</comment>
<gene>
    <name evidence="9" type="primary">mgtC</name>
    <name evidence="9" type="ORF">BN437_3724</name>
</gene>
<dbReference type="Proteomes" id="UP000013111">
    <property type="component" value="Unassembled WGS sequence"/>
</dbReference>
<protein>
    <recommendedName>
        <fullName evidence="7">Protein MgtC</fullName>
    </recommendedName>
</protein>
<keyword evidence="4 7" id="KW-0812">Transmembrane</keyword>
<evidence type="ECO:0000256" key="1">
    <source>
        <dbReference type="ARBA" id="ARBA00004651"/>
    </source>
</evidence>
<comment type="subcellular location">
    <subcellularLocation>
        <location evidence="7">Cell inner membrane</location>
        <topology evidence="7">Multi-pass membrane protein</topology>
    </subcellularLocation>
    <subcellularLocation>
        <location evidence="1">Cell membrane</location>
        <topology evidence="1">Multi-pass membrane protein</topology>
    </subcellularLocation>
</comment>
<evidence type="ECO:0000313" key="9">
    <source>
        <dbReference type="EMBL" id="CCO95622.1"/>
    </source>
</evidence>
<organism evidence="9 10">
    <name type="scientific">Erwinia amylovora NBRC 12687 = CFBP 1232</name>
    <dbReference type="NCBI Taxonomy" id="1219359"/>
    <lineage>
        <taxon>Bacteria</taxon>
        <taxon>Pseudomonadati</taxon>
        <taxon>Pseudomonadota</taxon>
        <taxon>Gammaproteobacteria</taxon>
        <taxon>Enterobacterales</taxon>
        <taxon>Erwiniaceae</taxon>
        <taxon>Erwinia</taxon>
    </lineage>
</organism>
<dbReference type="PANTHER" id="PTHR33778">
    <property type="entry name" value="PROTEIN MGTC"/>
    <property type="match status" value="1"/>
</dbReference>
<evidence type="ECO:0000256" key="4">
    <source>
        <dbReference type="ARBA" id="ARBA00022692"/>
    </source>
</evidence>
<feature type="domain" description="MgtC/SapB/SrpB/YhiD N-terminal" evidence="8">
    <location>
        <begin position="12"/>
        <end position="93"/>
    </location>
</feature>
<evidence type="ECO:0000256" key="5">
    <source>
        <dbReference type="ARBA" id="ARBA00022989"/>
    </source>
</evidence>
<evidence type="ECO:0000256" key="3">
    <source>
        <dbReference type="ARBA" id="ARBA00022475"/>
    </source>
</evidence>
<dbReference type="EMBL" id="CAPB01000041">
    <property type="protein sequence ID" value="CCO95622.1"/>
    <property type="molecule type" value="Genomic_DNA"/>
</dbReference>
<dbReference type="InterPro" id="IPR049177">
    <property type="entry name" value="MgtC_SapB_SrpB_YhiD_N"/>
</dbReference>
<accession>A0A831ESY5</accession>
<dbReference type="PANTHER" id="PTHR33778:SF3">
    <property type="entry name" value="PROTEIN MGTC"/>
    <property type="match status" value="1"/>
</dbReference>
<comment type="caution">
    <text evidence="9">The sequence shown here is derived from an EMBL/GenBank/DDBJ whole genome shotgun (WGS) entry which is preliminary data.</text>
</comment>
<sequence length="108" mass="11052">MAYTPYTLHQALAVTPGAMIGAERQWRQRMAGLRTGALVATGAAIFILSSMGTSSDSSGRNVAQIVCGIGFLGAGVIVRHGLNTAAALWCCACGRFTVPISPGPGMLA</sequence>